<dbReference type="Proteomes" id="UP001341840">
    <property type="component" value="Unassembled WGS sequence"/>
</dbReference>
<name>A0ABU6XEM5_9FABA</name>
<sequence length="128" mass="14053">MVLEPSCKGRQDDINVRFATMDESLRSPTLYFSSIELEGCIEEASALPPFLSPPVSHHPPVVVLICQLLRRAPTPLLIRQSPASSLVRLSSHLRPSLCSSVGRLSSAAYSSPAFFLPFPHTLLTANRR</sequence>
<dbReference type="EMBL" id="JASCZI010211760">
    <property type="protein sequence ID" value="MED6196489.1"/>
    <property type="molecule type" value="Genomic_DNA"/>
</dbReference>
<organism evidence="1 2">
    <name type="scientific">Stylosanthes scabra</name>
    <dbReference type="NCBI Taxonomy" id="79078"/>
    <lineage>
        <taxon>Eukaryota</taxon>
        <taxon>Viridiplantae</taxon>
        <taxon>Streptophyta</taxon>
        <taxon>Embryophyta</taxon>
        <taxon>Tracheophyta</taxon>
        <taxon>Spermatophyta</taxon>
        <taxon>Magnoliopsida</taxon>
        <taxon>eudicotyledons</taxon>
        <taxon>Gunneridae</taxon>
        <taxon>Pentapetalae</taxon>
        <taxon>rosids</taxon>
        <taxon>fabids</taxon>
        <taxon>Fabales</taxon>
        <taxon>Fabaceae</taxon>
        <taxon>Papilionoideae</taxon>
        <taxon>50 kb inversion clade</taxon>
        <taxon>dalbergioids sensu lato</taxon>
        <taxon>Dalbergieae</taxon>
        <taxon>Pterocarpus clade</taxon>
        <taxon>Stylosanthes</taxon>
    </lineage>
</organism>
<accession>A0ABU6XEM5</accession>
<keyword evidence="2" id="KW-1185">Reference proteome</keyword>
<protein>
    <submittedName>
        <fullName evidence="1">Uncharacterized protein</fullName>
    </submittedName>
</protein>
<evidence type="ECO:0000313" key="1">
    <source>
        <dbReference type="EMBL" id="MED6196489.1"/>
    </source>
</evidence>
<reference evidence="1 2" key="1">
    <citation type="journal article" date="2023" name="Plants (Basel)">
        <title>Bridging the Gap: Combining Genomics and Transcriptomics Approaches to Understand Stylosanthes scabra, an Orphan Legume from the Brazilian Caatinga.</title>
        <authorList>
            <person name="Ferreira-Neto J.R.C."/>
            <person name="da Silva M.D."/>
            <person name="Binneck E."/>
            <person name="de Melo N.F."/>
            <person name="da Silva R.H."/>
            <person name="de Melo A.L.T.M."/>
            <person name="Pandolfi V."/>
            <person name="Bustamante F.O."/>
            <person name="Brasileiro-Vidal A.C."/>
            <person name="Benko-Iseppon A.M."/>
        </authorList>
    </citation>
    <scope>NUCLEOTIDE SEQUENCE [LARGE SCALE GENOMIC DNA]</scope>
    <source>
        <tissue evidence="1">Leaves</tissue>
    </source>
</reference>
<comment type="caution">
    <text evidence="1">The sequence shown here is derived from an EMBL/GenBank/DDBJ whole genome shotgun (WGS) entry which is preliminary data.</text>
</comment>
<gene>
    <name evidence="1" type="ORF">PIB30_048021</name>
</gene>
<evidence type="ECO:0000313" key="2">
    <source>
        <dbReference type="Proteomes" id="UP001341840"/>
    </source>
</evidence>
<proteinExistence type="predicted"/>